<dbReference type="PANTHER" id="PTHR13663">
    <property type="entry name" value="SIMILAR TO RIKEN CDNA 6430548M08"/>
    <property type="match status" value="1"/>
</dbReference>
<dbReference type="EnsemblMetazoa" id="AGAP007789-RA">
    <property type="protein sequence ID" value="AGAP007789-PA"/>
    <property type="gene ID" value="AGAP007789"/>
</dbReference>
<proteinExistence type="predicted"/>
<feature type="domain" description="SBF1/SBF2" evidence="2">
    <location>
        <begin position="394"/>
        <end position="500"/>
    </location>
</feature>
<name>A0A1S4GWZ9_ANOGA</name>
<accession>A0A1S4GWZ9</accession>
<feature type="compositionally biased region" description="Polar residues" evidence="1">
    <location>
        <begin position="243"/>
        <end position="268"/>
    </location>
</feature>
<protein>
    <submittedName>
        <fullName evidence="3">SBF1/SBF2 domain-containing protein</fullName>
    </submittedName>
</protein>
<dbReference type="InParanoid" id="A0A1S4GWZ9"/>
<feature type="compositionally biased region" description="Pro residues" evidence="1">
    <location>
        <begin position="194"/>
        <end position="208"/>
    </location>
</feature>
<feature type="compositionally biased region" description="Low complexity" evidence="1">
    <location>
        <begin position="536"/>
        <end position="550"/>
    </location>
</feature>
<dbReference type="Pfam" id="PF12335">
    <property type="entry name" value="SBF2"/>
    <property type="match status" value="1"/>
</dbReference>
<dbReference type="InterPro" id="IPR022096">
    <property type="entry name" value="SBF1/SBF2"/>
</dbReference>
<feature type="compositionally biased region" description="Low complexity" evidence="1">
    <location>
        <begin position="209"/>
        <end position="226"/>
    </location>
</feature>
<sequence>MDGSALSTFPRGARPSPSKRAASQPMAATTTLANNTVSSEASNGGCERNRESLPNGTMVRELRREREAAPLESPRDSPATNRIRTFMGKTPSAIKSKFLSVLGNSTEIINGISNKIDAALSLTSSSDTETTANRNQMKVDDMLRRKYESSNMKHPDDTRGEHQIDYELRRAKERRAHEEVLSGRYRNPAFSHLLPPPTPVPSTPPQPVPTATSTTKPMTTTTTTTTSAGKESEERVTERAPSHSLSADFSHSNFSQNSCSLDSKSPQPSAGGPDLGETVGRLGATNNAVATPDGFPWGRDFYHGREPRLGIPSSASTSDNESCAFSGTLESSELKMWIRSESENSVPSWASSISLDSQSEEAVLDFMKRFVRILFHDSSSITLQLKSDFGQFARTETGRLWFSRLVNAQRAKTKRVDESTFYSLIQYFAIVLFECAESEDYSPAKTLMNMCFTFYHDIDVPGCDPYREYLYTYLRDQPIWQTLRFWNAAFFDALQTERKHRPVPPTVKHSPSAPSSHTKQSSKGSGTVPNIGDPFLGGTEEAATSAATLTVPEQERSSSTSACDRTDPAELQEDKHYHQNLSFGQLGSFTCNMHAFGLSRELCNEFLVKQSVIANLSPEQQKLLQENVDRMYRETDPWREN</sequence>
<keyword evidence="4" id="KW-1185">Reference proteome</keyword>
<feature type="compositionally biased region" description="Polar residues" evidence="1">
    <location>
        <begin position="26"/>
        <end position="42"/>
    </location>
</feature>
<reference evidence="3" key="3">
    <citation type="submission" date="2020-05" db="UniProtKB">
        <authorList>
            <consortium name="EnsemblMetazoa"/>
        </authorList>
    </citation>
    <scope>IDENTIFICATION</scope>
    <source>
        <strain evidence="3">PEST</strain>
    </source>
</reference>
<dbReference type="InterPro" id="IPR039872">
    <property type="entry name" value="KIAA0513"/>
</dbReference>
<organism evidence="3 4">
    <name type="scientific">Anopheles gambiae</name>
    <name type="common">African malaria mosquito</name>
    <dbReference type="NCBI Taxonomy" id="7165"/>
    <lineage>
        <taxon>Eukaryota</taxon>
        <taxon>Metazoa</taxon>
        <taxon>Ecdysozoa</taxon>
        <taxon>Arthropoda</taxon>
        <taxon>Hexapoda</taxon>
        <taxon>Insecta</taxon>
        <taxon>Pterygota</taxon>
        <taxon>Neoptera</taxon>
        <taxon>Endopterygota</taxon>
        <taxon>Diptera</taxon>
        <taxon>Nematocera</taxon>
        <taxon>Culicoidea</taxon>
        <taxon>Culicidae</taxon>
        <taxon>Anophelinae</taxon>
        <taxon>Anopheles</taxon>
    </lineage>
</organism>
<dbReference type="VEuPathDB" id="VectorBase:AGAMI1_003320"/>
<dbReference type="EMBL" id="AAAB01008964">
    <property type="status" value="NOT_ANNOTATED_CDS"/>
    <property type="molecule type" value="Genomic_DNA"/>
</dbReference>
<dbReference type="AlphaFoldDB" id="A0A1S4GWZ9"/>
<feature type="region of interest" description="Disordered" evidence="1">
    <location>
        <begin position="1"/>
        <end position="57"/>
    </location>
</feature>
<evidence type="ECO:0000259" key="2">
    <source>
        <dbReference type="Pfam" id="PF12335"/>
    </source>
</evidence>
<feature type="region of interest" description="Disordered" evidence="1">
    <location>
        <begin position="186"/>
        <end position="280"/>
    </location>
</feature>
<feature type="compositionally biased region" description="Basic and acidic residues" evidence="1">
    <location>
        <begin position="230"/>
        <end position="241"/>
    </location>
</feature>
<dbReference type="Proteomes" id="UP000007062">
    <property type="component" value="Chromosome 3R"/>
</dbReference>
<feature type="compositionally biased region" description="Polar residues" evidence="1">
    <location>
        <begin position="512"/>
        <end position="528"/>
    </location>
</feature>
<evidence type="ECO:0000313" key="3">
    <source>
        <dbReference type="EnsemblMetazoa" id="AGAP007789-PA"/>
    </source>
</evidence>
<dbReference type="PANTHER" id="PTHR13663:SF2">
    <property type="entry name" value="SIMILAR TO RIKEN CDNA 6430548M08"/>
    <property type="match status" value="1"/>
</dbReference>
<feature type="region of interest" description="Disordered" evidence="1">
    <location>
        <begin position="501"/>
        <end position="567"/>
    </location>
</feature>
<dbReference type="FunCoup" id="A0A1S4GWZ9">
    <property type="interactions" value="30"/>
</dbReference>
<evidence type="ECO:0000256" key="1">
    <source>
        <dbReference type="SAM" id="MobiDB-lite"/>
    </source>
</evidence>
<dbReference type="VEuPathDB" id="VectorBase:AGAP007789"/>
<reference evidence="3 4" key="2">
    <citation type="journal article" date="2004" name="Trends Parasitol.">
        <title>The Anopheles gambiae genome: an update.</title>
        <authorList>
            <person name="Mongin E."/>
            <person name="Louis C."/>
            <person name="Holt R.A."/>
            <person name="Birney E."/>
            <person name="Collins F.H."/>
        </authorList>
    </citation>
    <scope>NUCLEOTIDE SEQUENCE [LARGE SCALE GENOMIC DNA]</scope>
    <source>
        <strain evidence="3 4">PEST</strain>
    </source>
</reference>
<evidence type="ECO:0000313" key="4">
    <source>
        <dbReference type="Proteomes" id="UP000007062"/>
    </source>
</evidence>
<reference evidence="3 4" key="1">
    <citation type="journal article" date="2002" name="Science">
        <title>The genome sequence of the malaria mosquito Anopheles gambiae.</title>
        <authorList>
            <person name="Holt R.A."/>
            <person name="Subramanian G.M."/>
            <person name="Halpern A."/>
            <person name="Sutton G.G."/>
            <person name="Charlab R."/>
            <person name="Nusskern D.R."/>
            <person name="Wincker P."/>
            <person name="Clark A.G."/>
            <person name="Ribeiro J.M."/>
            <person name="Wides R."/>
            <person name="Salzberg S.L."/>
            <person name="Loftus B."/>
            <person name="Yandell M."/>
            <person name="Majoros W.H."/>
            <person name="Rusch D.B."/>
            <person name="Lai Z."/>
            <person name="Kraft C.L."/>
            <person name="Abril J.F."/>
            <person name="Anthouard V."/>
            <person name="Arensburger P."/>
            <person name="Atkinson P.W."/>
            <person name="Baden H."/>
            <person name="de Berardinis V."/>
            <person name="Baldwin D."/>
            <person name="Benes V."/>
            <person name="Biedler J."/>
            <person name="Blass C."/>
            <person name="Bolanos R."/>
            <person name="Boscus D."/>
            <person name="Barnstead M."/>
            <person name="Cai S."/>
            <person name="Center A."/>
            <person name="Chaturverdi K."/>
            <person name="Christophides G.K."/>
            <person name="Chrystal M.A."/>
            <person name="Clamp M."/>
            <person name="Cravchik A."/>
            <person name="Curwen V."/>
            <person name="Dana A."/>
            <person name="Delcher A."/>
            <person name="Dew I."/>
            <person name="Evans C.A."/>
            <person name="Flanigan M."/>
            <person name="Grundschober-Freimoser A."/>
            <person name="Friedli L."/>
            <person name="Gu Z."/>
            <person name="Guan P."/>
            <person name="Guigo R."/>
            <person name="Hillenmeyer M.E."/>
            <person name="Hladun S.L."/>
            <person name="Hogan J.R."/>
            <person name="Hong Y.S."/>
            <person name="Hoover J."/>
            <person name="Jaillon O."/>
            <person name="Ke Z."/>
            <person name="Kodira C."/>
            <person name="Kokoza E."/>
            <person name="Koutsos A."/>
            <person name="Letunic I."/>
            <person name="Levitsky A."/>
            <person name="Liang Y."/>
            <person name="Lin J.J."/>
            <person name="Lobo N.F."/>
            <person name="Lopez J.R."/>
            <person name="Malek J.A."/>
            <person name="McIntosh T.C."/>
            <person name="Meister S."/>
            <person name="Miller J."/>
            <person name="Mobarry C."/>
            <person name="Mongin E."/>
            <person name="Murphy S.D."/>
            <person name="O'Brochta D.A."/>
            <person name="Pfannkoch C."/>
            <person name="Qi R."/>
            <person name="Regier M.A."/>
            <person name="Remington K."/>
            <person name="Shao H."/>
            <person name="Sharakhova M.V."/>
            <person name="Sitter C.D."/>
            <person name="Shetty J."/>
            <person name="Smith T.J."/>
            <person name="Strong R."/>
            <person name="Sun J."/>
            <person name="Thomasova D."/>
            <person name="Ton L.Q."/>
            <person name="Topalis P."/>
            <person name="Tu Z."/>
            <person name="Unger M.F."/>
            <person name="Walenz B."/>
            <person name="Wang A."/>
            <person name="Wang J."/>
            <person name="Wang M."/>
            <person name="Wang X."/>
            <person name="Woodford K.J."/>
            <person name="Wortman J.R."/>
            <person name="Wu M."/>
            <person name="Yao A."/>
            <person name="Zdobnov E.M."/>
            <person name="Zhang H."/>
            <person name="Zhao Q."/>
            <person name="Zhao S."/>
            <person name="Zhu S.C."/>
            <person name="Zhimulev I."/>
            <person name="Coluzzi M."/>
            <person name="della Torre A."/>
            <person name="Roth C.W."/>
            <person name="Louis C."/>
            <person name="Kalush F."/>
            <person name="Mural R.J."/>
            <person name="Myers E.W."/>
            <person name="Adams M.D."/>
            <person name="Smith H.O."/>
            <person name="Broder S."/>
            <person name="Gardner M.J."/>
            <person name="Fraser C.M."/>
            <person name="Birney E."/>
            <person name="Bork P."/>
            <person name="Brey P.T."/>
            <person name="Venter J.C."/>
            <person name="Weissenbach J."/>
            <person name="Kafatos F.C."/>
            <person name="Collins F.H."/>
            <person name="Hoffman S.L."/>
        </authorList>
    </citation>
    <scope>NUCLEOTIDE SEQUENCE [LARGE SCALE GENOMIC DNA]</scope>
    <source>
        <strain evidence="3 4">PEST</strain>
    </source>
</reference>